<gene>
    <name evidence="1" type="primary">BnaCnng21920D</name>
    <name evidence="1" type="ORF">GSBRNA2T00004894001</name>
</gene>
<protein>
    <submittedName>
        <fullName evidence="1">BnaCnng21920D protein</fullName>
    </submittedName>
</protein>
<dbReference type="EMBL" id="LK033055">
    <property type="protein sequence ID" value="CDY52091.1"/>
    <property type="molecule type" value="Genomic_DNA"/>
</dbReference>
<evidence type="ECO:0000313" key="2">
    <source>
        <dbReference type="Proteomes" id="UP000028999"/>
    </source>
</evidence>
<sequence>MGVDMLVLDSKREIFDDLASLLWHSVGTVPALLQLSGTFTW</sequence>
<evidence type="ECO:0000313" key="1">
    <source>
        <dbReference type="EMBL" id="CDY52091.1"/>
    </source>
</evidence>
<proteinExistence type="predicted"/>
<dbReference type="AlphaFoldDB" id="A0A078IQ90"/>
<dbReference type="Proteomes" id="UP000028999">
    <property type="component" value="Unassembled WGS sequence"/>
</dbReference>
<name>A0A078IQ90_BRANA</name>
<organism evidence="1 2">
    <name type="scientific">Brassica napus</name>
    <name type="common">Rape</name>
    <dbReference type="NCBI Taxonomy" id="3708"/>
    <lineage>
        <taxon>Eukaryota</taxon>
        <taxon>Viridiplantae</taxon>
        <taxon>Streptophyta</taxon>
        <taxon>Embryophyta</taxon>
        <taxon>Tracheophyta</taxon>
        <taxon>Spermatophyta</taxon>
        <taxon>Magnoliopsida</taxon>
        <taxon>eudicotyledons</taxon>
        <taxon>Gunneridae</taxon>
        <taxon>Pentapetalae</taxon>
        <taxon>rosids</taxon>
        <taxon>malvids</taxon>
        <taxon>Brassicales</taxon>
        <taxon>Brassicaceae</taxon>
        <taxon>Brassiceae</taxon>
        <taxon>Brassica</taxon>
    </lineage>
</organism>
<accession>A0A078IQ90</accession>
<reference evidence="1 2" key="1">
    <citation type="journal article" date="2014" name="Science">
        <title>Plant genetics. Early allopolyploid evolution in the post-Neolithic Brassica napus oilseed genome.</title>
        <authorList>
            <person name="Chalhoub B."/>
            <person name="Denoeud F."/>
            <person name="Liu S."/>
            <person name="Parkin I.A."/>
            <person name="Tang H."/>
            <person name="Wang X."/>
            <person name="Chiquet J."/>
            <person name="Belcram H."/>
            <person name="Tong C."/>
            <person name="Samans B."/>
            <person name="Correa M."/>
            <person name="Da Silva C."/>
            <person name="Just J."/>
            <person name="Falentin C."/>
            <person name="Koh C.S."/>
            <person name="Le Clainche I."/>
            <person name="Bernard M."/>
            <person name="Bento P."/>
            <person name="Noel B."/>
            <person name="Labadie K."/>
            <person name="Alberti A."/>
            <person name="Charles M."/>
            <person name="Arnaud D."/>
            <person name="Guo H."/>
            <person name="Daviaud C."/>
            <person name="Alamery S."/>
            <person name="Jabbari K."/>
            <person name="Zhao M."/>
            <person name="Edger P.P."/>
            <person name="Chelaifa H."/>
            <person name="Tack D."/>
            <person name="Lassalle G."/>
            <person name="Mestiri I."/>
            <person name="Schnel N."/>
            <person name="Le Paslier M.C."/>
            <person name="Fan G."/>
            <person name="Renault V."/>
            <person name="Bayer P.E."/>
            <person name="Golicz A.A."/>
            <person name="Manoli S."/>
            <person name="Lee T.H."/>
            <person name="Thi V.H."/>
            <person name="Chalabi S."/>
            <person name="Hu Q."/>
            <person name="Fan C."/>
            <person name="Tollenaere R."/>
            <person name="Lu Y."/>
            <person name="Battail C."/>
            <person name="Shen J."/>
            <person name="Sidebottom C.H."/>
            <person name="Wang X."/>
            <person name="Canaguier A."/>
            <person name="Chauveau A."/>
            <person name="Berard A."/>
            <person name="Deniot G."/>
            <person name="Guan M."/>
            <person name="Liu Z."/>
            <person name="Sun F."/>
            <person name="Lim Y.P."/>
            <person name="Lyons E."/>
            <person name="Town C.D."/>
            <person name="Bancroft I."/>
            <person name="Wang X."/>
            <person name="Meng J."/>
            <person name="Ma J."/>
            <person name="Pires J.C."/>
            <person name="King G.J."/>
            <person name="Brunel D."/>
            <person name="Delourme R."/>
            <person name="Renard M."/>
            <person name="Aury J.M."/>
            <person name="Adams K.L."/>
            <person name="Batley J."/>
            <person name="Snowdon R.J."/>
            <person name="Tost J."/>
            <person name="Edwards D."/>
            <person name="Zhou Y."/>
            <person name="Hua W."/>
            <person name="Sharpe A.G."/>
            <person name="Paterson A.H."/>
            <person name="Guan C."/>
            <person name="Wincker P."/>
        </authorList>
    </citation>
    <scope>NUCLEOTIDE SEQUENCE [LARGE SCALE GENOMIC DNA]</scope>
    <source>
        <strain evidence="2">cv. Darmor-bzh</strain>
    </source>
</reference>
<dbReference type="PaxDb" id="3708-A0A078IQ90"/>
<dbReference type="Gramene" id="CDY52091">
    <property type="protein sequence ID" value="CDY52091"/>
    <property type="gene ID" value="GSBRNA2T00004894001"/>
</dbReference>
<keyword evidence="2" id="KW-1185">Reference proteome</keyword>